<dbReference type="OMA" id="KSCKTVI"/>
<protein>
    <recommendedName>
        <fullName evidence="7">Protein-tyrosine-phosphatase</fullName>
    </recommendedName>
</protein>
<dbReference type="PROSITE" id="PS00383">
    <property type="entry name" value="TYR_PHOSPHATASE_1"/>
    <property type="match status" value="1"/>
</dbReference>
<dbReference type="InterPro" id="IPR000387">
    <property type="entry name" value="Tyr_Pase_dom"/>
</dbReference>
<sequence length="234" mass="26682">MPDLAELLNARKGLKSTEITTTLPSGEVRVEKKKEDGTYEEIPVVKLREDKTETASNRRRKKVEYLQKRGFIVDLEPDLVVGVAMENVYFGSQDVAADLTILQNYSISHIINVGTGIPNHFPNKFQYLKIDILDLPETRILDYFDTVFDYINEAKKEGKVFIHCNAGISRSATFAVGYLMKTLKMTYRQAFDKCRETRSEYIVCLSGCPTFRSGIRPNNGFDKQLKEYEMILAG</sequence>
<dbReference type="PANTHER" id="PTHR46377">
    <property type="entry name" value="DUAL SPECIFICITY PROTEIN PHOSPHATASE 19"/>
    <property type="match status" value="1"/>
</dbReference>
<dbReference type="STRING" id="135651.G0P4A5"/>
<dbReference type="eggNOG" id="KOG1716">
    <property type="taxonomic scope" value="Eukaryota"/>
</dbReference>
<organism evidence="6">
    <name type="scientific">Caenorhabditis brenneri</name>
    <name type="common">Nematode worm</name>
    <dbReference type="NCBI Taxonomy" id="135651"/>
    <lineage>
        <taxon>Eukaryota</taxon>
        <taxon>Metazoa</taxon>
        <taxon>Ecdysozoa</taxon>
        <taxon>Nematoda</taxon>
        <taxon>Chromadorea</taxon>
        <taxon>Rhabditida</taxon>
        <taxon>Rhabditina</taxon>
        <taxon>Rhabditomorpha</taxon>
        <taxon>Rhabditoidea</taxon>
        <taxon>Rhabditidae</taxon>
        <taxon>Peloderinae</taxon>
        <taxon>Caenorhabditis</taxon>
    </lineage>
</organism>
<feature type="domain" description="Tyrosine-protein phosphatase" evidence="3">
    <location>
        <begin position="79"/>
        <end position="234"/>
    </location>
</feature>
<evidence type="ECO:0000313" key="6">
    <source>
        <dbReference type="Proteomes" id="UP000008068"/>
    </source>
</evidence>
<evidence type="ECO:0000259" key="4">
    <source>
        <dbReference type="PROSITE" id="PS50056"/>
    </source>
</evidence>
<dbReference type="InParanoid" id="G0P4A5"/>
<dbReference type="InterPro" id="IPR016130">
    <property type="entry name" value="Tyr_Pase_AS"/>
</dbReference>
<dbReference type="Gene3D" id="3.90.190.10">
    <property type="entry name" value="Protein tyrosine phosphatase superfamily"/>
    <property type="match status" value="1"/>
</dbReference>
<dbReference type="AlphaFoldDB" id="G0P4A5"/>
<gene>
    <name evidence="5" type="ORF">CAEBREN_26295</name>
</gene>
<dbReference type="SUPFAM" id="SSF52799">
    <property type="entry name" value="(Phosphotyrosine protein) phosphatases II"/>
    <property type="match status" value="1"/>
</dbReference>
<proteinExistence type="predicted"/>
<accession>G0P4A5</accession>
<evidence type="ECO:0000259" key="3">
    <source>
        <dbReference type="PROSITE" id="PS50054"/>
    </source>
</evidence>
<dbReference type="GO" id="GO:0005737">
    <property type="term" value="C:cytoplasm"/>
    <property type="evidence" value="ECO:0007669"/>
    <property type="project" value="TreeGrafter"/>
</dbReference>
<dbReference type="Proteomes" id="UP000008068">
    <property type="component" value="Unassembled WGS sequence"/>
</dbReference>
<dbReference type="InterPro" id="IPR000340">
    <property type="entry name" value="Dual-sp_phosphatase_cat-dom"/>
</dbReference>
<evidence type="ECO:0000313" key="5">
    <source>
        <dbReference type="EMBL" id="EGT44641.1"/>
    </source>
</evidence>
<keyword evidence="1" id="KW-0378">Hydrolase</keyword>
<dbReference type="GO" id="GO:0008579">
    <property type="term" value="F:JUN kinase phosphatase activity"/>
    <property type="evidence" value="ECO:0007669"/>
    <property type="project" value="TreeGrafter"/>
</dbReference>
<dbReference type="PANTHER" id="PTHR46377:SF1">
    <property type="entry name" value="DUAL SPECIFICITY PROTEIN PHOSPHATASE 19"/>
    <property type="match status" value="1"/>
</dbReference>
<dbReference type="PRINTS" id="PR01908">
    <property type="entry name" value="ADSPHPHTASE"/>
</dbReference>
<dbReference type="InterPro" id="IPR029021">
    <property type="entry name" value="Prot-tyrosine_phosphatase-like"/>
</dbReference>
<dbReference type="EMBL" id="GL380060">
    <property type="protein sequence ID" value="EGT44641.1"/>
    <property type="molecule type" value="Genomic_DNA"/>
</dbReference>
<dbReference type="HOGENOM" id="CLU_027074_10_0_1"/>
<keyword evidence="6" id="KW-1185">Reference proteome</keyword>
<dbReference type="PROSITE" id="PS50054">
    <property type="entry name" value="TYR_PHOSPHATASE_DUAL"/>
    <property type="match status" value="1"/>
</dbReference>
<evidence type="ECO:0008006" key="7">
    <source>
        <dbReference type="Google" id="ProtNLM"/>
    </source>
</evidence>
<dbReference type="OrthoDB" id="10252009at2759"/>
<dbReference type="FunCoup" id="G0P4A5">
    <property type="interactions" value="1891"/>
</dbReference>
<dbReference type="InterPro" id="IPR020422">
    <property type="entry name" value="TYR_PHOSPHATASE_DUAL_dom"/>
</dbReference>
<feature type="domain" description="Tyrosine specific protein phosphatases" evidence="4">
    <location>
        <begin position="141"/>
        <end position="202"/>
    </location>
</feature>
<keyword evidence="2" id="KW-0904">Protein phosphatase</keyword>
<name>G0P4A5_CAEBE</name>
<reference evidence="6" key="1">
    <citation type="submission" date="2011-07" db="EMBL/GenBank/DDBJ databases">
        <authorList>
            <consortium name="Caenorhabditis brenneri Sequencing and Analysis Consortium"/>
            <person name="Wilson R.K."/>
        </authorList>
    </citation>
    <scope>NUCLEOTIDE SEQUENCE [LARGE SCALE GENOMIC DNA]</scope>
    <source>
        <strain evidence="6">PB2801</strain>
    </source>
</reference>
<evidence type="ECO:0000256" key="1">
    <source>
        <dbReference type="ARBA" id="ARBA00022801"/>
    </source>
</evidence>
<evidence type="ECO:0000256" key="2">
    <source>
        <dbReference type="ARBA" id="ARBA00022912"/>
    </source>
</evidence>
<dbReference type="Pfam" id="PF00782">
    <property type="entry name" value="DSPc"/>
    <property type="match status" value="1"/>
</dbReference>
<dbReference type="PROSITE" id="PS50056">
    <property type="entry name" value="TYR_PHOSPHATASE_2"/>
    <property type="match status" value="1"/>
</dbReference>
<dbReference type="SMART" id="SM00195">
    <property type="entry name" value="DSPc"/>
    <property type="match status" value="1"/>
</dbReference>